<dbReference type="AlphaFoldDB" id="A0A699YKH1"/>
<evidence type="ECO:0000313" key="4">
    <source>
        <dbReference type="Proteomes" id="UP000485058"/>
    </source>
</evidence>
<evidence type="ECO:0000256" key="2">
    <source>
        <dbReference type="SAM" id="Phobius"/>
    </source>
</evidence>
<sequence>MAQPDSAVSSTSTLSAQQFALVVGCVVGGLLLILCITACAVLRWLGGIDKANAADIKARLALNAAAPAGSGLSRLTQRHSRPAAGTAPAGS</sequence>
<keyword evidence="2" id="KW-0472">Membrane</keyword>
<protein>
    <submittedName>
        <fullName evidence="3">Uncharacterized protein</fullName>
    </submittedName>
</protein>
<reference evidence="3 4" key="1">
    <citation type="submission" date="2020-02" db="EMBL/GenBank/DDBJ databases">
        <title>Draft genome sequence of Haematococcus lacustris strain NIES-144.</title>
        <authorList>
            <person name="Morimoto D."/>
            <person name="Nakagawa S."/>
            <person name="Yoshida T."/>
            <person name="Sawayama S."/>
        </authorList>
    </citation>
    <scope>NUCLEOTIDE SEQUENCE [LARGE SCALE GENOMIC DNA]</scope>
    <source>
        <strain evidence="3 4">NIES-144</strain>
    </source>
</reference>
<keyword evidence="4" id="KW-1185">Reference proteome</keyword>
<name>A0A699YKH1_HAELA</name>
<evidence type="ECO:0000313" key="3">
    <source>
        <dbReference type="EMBL" id="GFH09981.1"/>
    </source>
</evidence>
<dbReference type="EMBL" id="BLLF01000278">
    <property type="protein sequence ID" value="GFH09981.1"/>
    <property type="molecule type" value="Genomic_DNA"/>
</dbReference>
<feature type="transmembrane region" description="Helical" evidence="2">
    <location>
        <begin position="20"/>
        <end position="42"/>
    </location>
</feature>
<feature type="non-terminal residue" evidence="3">
    <location>
        <position position="1"/>
    </location>
</feature>
<gene>
    <name evidence="3" type="ORF">HaLaN_05216</name>
</gene>
<comment type="caution">
    <text evidence="3">The sequence shown here is derived from an EMBL/GenBank/DDBJ whole genome shotgun (WGS) entry which is preliminary data.</text>
</comment>
<feature type="non-terminal residue" evidence="3">
    <location>
        <position position="91"/>
    </location>
</feature>
<keyword evidence="2" id="KW-0812">Transmembrane</keyword>
<organism evidence="3 4">
    <name type="scientific">Haematococcus lacustris</name>
    <name type="common">Green alga</name>
    <name type="synonym">Haematococcus pluvialis</name>
    <dbReference type="NCBI Taxonomy" id="44745"/>
    <lineage>
        <taxon>Eukaryota</taxon>
        <taxon>Viridiplantae</taxon>
        <taxon>Chlorophyta</taxon>
        <taxon>core chlorophytes</taxon>
        <taxon>Chlorophyceae</taxon>
        <taxon>CS clade</taxon>
        <taxon>Chlamydomonadales</taxon>
        <taxon>Haematococcaceae</taxon>
        <taxon>Haematococcus</taxon>
    </lineage>
</organism>
<feature type="region of interest" description="Disordered" evidence="1">
    <location>
        <begin position="70"/>
        <end position="91"/>
    </location>
</feature>
<evidence type="ECO:0000256" key="1">
    <source>
        <dbReference type="SAM" id="MobiDB-lite"/>
    </source>
</evidence>
<accession>A0A699YKH1</accession>
<dbReference type="Proteomes" id="UP000485058">
    <property type="component" value="Unassembled WGS sequence"/>
</dbReference>
<keyword evidence="2" id="KW-1133">Transmembrane helix</keyword>
<proteinExistence type="predicted"/>